<gene>
    <name evidence="7" type="ORF">CINC_LOCUS10134</name>
</gene>
<dbReference type="EMBL" id="LR824034">
    <property type="protein sequence ID" value="CAH0602508.1"/>
    <property type="molecule type" value="Genomic_DNA"/>
</dbReference>
<feature type="domain" description="C2H2-type" evidence="6">
    <location>
        <begin position="349"/>
        <end position="377"/>
    </location>
</feature>
<feature type="domain" description="C2H2-type" evidence="6">
    <location>
        <begin position="244"/>
        <end position="266"/>
    </location>
</feature>
<name>A0A9P0BZ13_CHRIL</name>
<reference evidence="7" key="1">
    <citation type="submission" date="2021-12" db="EMBL/GenBank/DDBJ databases">
        <authorList>
            <person name="King R."/>
        </authorList>
    </citation>
    <scope>NUCLEOTIDE SEQUENCE</scope>
</reference>
<dbReference type="SUPFAM" id="SSF57667">
    <property type="entry name" value="beta-beta-alpha zinc fingers"/>
    <property type="match status" value="2"/>
</dbReference>
<evidence type="ECO:0000259" key="6">
    <source>
        <dbReference type="PROSITE" id="PS50157"/>
    </source>
</evidence>
<evidence type="ECO:0000313" key="8">
    <source>
        <dbReference type="Proteomes" id="UP001154114"/>
    </source>
</evidence>
<evidence type="ECO:0000256" key="4">
    <source>
        <dbReference type="ARBA" id="ARBA00022833"/>
    </source>
</evidence>
<sequence length="416" mass="49980">MMDNTELKYEFNNEDQCCVCLSIGRKLFNLGEYVDIFRKITADLDYQNHVPLEEIQLCYECYAFVRRLNAFILKVNKAFELFGLGQNHIYGTQSNLTTIILNESHPQTLYINDVAMATDIRGENNVEQAATDDVITNDIFIDDFKVEEVKEKTEPKKPKTNRWAIKRALQNKKPKFKILTKYTKDSFQNIQIDETEIKAFIKSEREREYYKSKRFKCETCVIVFYNEDLMKQHSEKFHDESNPYTCDLCNSRYSKKRHLVIHIRNHYKRYLCTVCDFATCDKLQRQSHYKKEHRKVFQCLKCKLKFSRRREFFKHYKDWHEQFICDYCGISFKMKYCIRDHIRKQHSPYKCLPCDRTFSRYNGLWLHNKTAHGSHTPRYCVECDTHYAGTHRYRWHLANSARHSQRGGTQDTMPWM</sequence>
<feature type="domain" description="C2H2-type" evidence="6">
    <location>
        <begin position="323"/>
        <end position="351"/>
    </location>
</feature>
<evidence type="ECO:0000313" key="7">
    <source>
        <dbReference type="EMBL" id="CAH0602508.1"/>
    </source>
</evidence>
<dbReference type="GO" id="GO:0008270">
    <property type="term" value="F:zinc ion binding"/>
    <property type="evidence" value="ECO:0007669"/>
    <property type="project" value="UniProtKB-KW"/>
</dbReference>
<keyword evidence="8" id="KW-1185">Reference proteome</keyword>
<dbReference type="PANTHER" id="PTHR24379">
    <property type="entry name" value="KRAB AND ZINC FINGER DOMAIN-CONTAINING"/>
    <property type="match status" value="1"/>
</dbReference>
<evidence type="ECO:0000256" key="1">
    <source>
        <dbReference type="ARBA" id="ARBA00022723"/>
    </source>
</evidence>
<dbReference type="PANTHER" id="PTHR24379:SF121">
    <property type="entry name" value="C2H2-TYPE DOMAIN-CONTAINING PROTEIN"/>
    <property type="match status" value="1"/>
</dbReference>
<accession>A0A9P0BZ13</accession>
<dbReference type="PROSITE" id="PS50157">
    <property type="entry name" value="ZINC_FINGER_C2H2_2"/>
    <property type="match status" value="4"/>
</dbReference>
<proteinExistence type="predicted"/>
<evidence type="ECO:0000256" key="5">
    <source>
        <dbReference type="PROSITE-ProRule" id="PRU00042"/>
    </source>
</evidence>
<keyword evidence="2" id="KW-0677">Repeat</keyword>
<dbReference type="Proteomes" id="UP001154114">
    <property type="component" value="Chromosome 31"/>
</dbReference>
<dbReference type="AlphaFoldDB" id="A0A9P0BZ13"/>
<protein>
    <recommendedName>
        <fullName evidence="6">C2H2-type domain-containing protein</fullName>
    </recommendedName>
</protein>
<keyword evidence="4" id="KW-0862">Zinc</keyword>
<evidence type="ECO:0000256" key="3">
    <source>
        <dbReference type="ARBA" id="ARBA00022771"/>
    </source>
</evidence>
<feature type="domain" description="C2H2-type" evidence="6">
    <location>
        <begin position="215"/>
        <end position="243"/>
    </location>
</feature>
<dbReference type="OrthoDB" id="3437960at2759"/>
<evidence type="ECO:0000256" key="2">
    <source>
        <dbReference type="ARBA" id="ARBA00022737"/>
    </source>
</evidence>
<organism evidence="7 8">
    <name type="scientific">Chrysodeixis includens</name>
    <name type="common">Soybean looper</name>
    <name type="synonym">Pseudoplusia includens</name>
    <dbReference type="NCBI Taxonomy" id="689277"/>
    <lineage>
        <taxon>Eukaryota</taxon>
        <taxon>Metazoa</taxon>
        <taxon>Ecdysozoa</taxon>
        <taxon>Arthropoda</taxon>
        <taxon>Hexapoda</taxon>
        <taxon>Insecta</taxon>
        <taxon>Pterygota</taxon>
        <taxon>Neoptera</taxon>
        <taxon>Endopterygota</taxon>
        <taxon>Lepidoptera</taxon>
        <taxon>Glossata</taxon>
        <taxon>Ditrysia</taxon>
        <taxon>Noctuoidea</taxon>
        <taxon>Noctuidae</taxon>
        <taxon>Plusiinae</taxon>
        <taxon>Chrysodeixis</taxon>
    </lineage>
</organism>
<dbReference type="Gene3D" id="3.30.160.60">
    <property type="entry name" value="Classic Zinc Finger"/>
    <property type="match status" value="2"/>
</dbReference>
<dbReference type="Pfam" id="PF00096">
    <property type="entry name" value="zf-C2H2"/>
    <property type="match status" value="1"/>
</dbReference>
<keyword evidence="1" id="KW-0479">Metal-binding</keyword>
<dbReference type="InterPro" id="IPR013087">
    <property type="entry name" value="Znf_C2H2_type"/>
</dbReference>
<dbReference type="SMART" id="SM00355">
    <property type="entry name" value="ZnF_C2H2"/>
    <property type="match status" value="7"/>
</dbReference>
<keyword evidence="3 5" id="KW-0863">Zinc-finger</keyword>
<dbReference type="InterPro" id="IPR036236">
    <property type="entry name" value="Znf_C2H2_sf"/>
</dbReference>
<dbReference type="PROSITE" id="PS00028">
    <property type="entry name" value="ZINC_FINGER_C2H2_1"/>
    <property type="match status" value="4"/>
</dbReference>